<dbReference type="RefSeq" id="WP_307151625.1">
    <property type="nucleotide sequence ID" value="NZ_JAUSTU010000021.1"/>
</dbReference>
<sequence>MLTLFIVMIILGIYLVAIQKDLKDADKKEKNWVYLFSAITGAMAILNILPVPIHVPIKWFNHAVGEITKFVIKV</sequence>
<name>A0ABT9V877_9BACL</name>
<comment type="caution">
    <text evidence="2">The sequence shown here is derived from an EMBL/GenBank/DDBJ whole genome shotgun (WGS) entry which is preliminary data.</text>
</comment>
<keyword evidence="1" id="KW-0472">Membrane</keyword>
<keyword evidence="1" id="KW-1133">Transmembrane helix</keyword>
<gene>
    <name evidence="2" type="ORF">J2S07_003481</name>
</gene>
<reference evidence="2 3" key="1">
    <citation type="submission" date="2023-07" db="EMBL/GenBank/DDBJ databases">
        <title>Genomic Encyclopedia of Type Strains, Phase IV (KMG-IV): sequencing the most valuable type-strain genomes for metagenomic binning, comparative biology and taxonomic classification.</title>
        <authorList>
            <person name="Goeker M."/>
        </authorList>
    </citation>
    <scope>NUCLEOTIDE SEQUENCE [LARGE SCALE GENOMIC DNA]</scope>
    <source>
        <strain evidence="2 3">DSM 23948</strain>
    </source>
</reference>
<evidence type="ECO:0000256" key="1">
    <source>
        <dbReference type="SAM" id="Phobius"/>
    </source>
</evidence>
<proteinExistence type="predicted"/>
<dbReference type="EMBL" id="JAUSTU010000021">
    <property type="protein sequence ID" value="MDQ0157153.1"/>
    <property type="molecule type" value="Genomic_DNA"/>
</dbReference>
<keyword evidence="1" id="KW-0812">Transmembrane</keyword>
<keyword evidence="3" id="KW-1185">Reference proteome</keyword>
<feature type="transmembrane region" description="Helical" evidence="1">
    <location>
        <begin position="33"/>
        <end position="53"/>
    </location>
</feature>
<evidence type="ECO:0000313" key="2">
    <source>
        <dbReference type="EMBL" id="MDQ0157153.1"/>
    </source>
</evidence>
<organism evidence="2 3">
    <name type="scientific">Anoxybacillus andreesenii</name>
    <dbReference type="NCBI Taxonomy" id="1325932"/>
    <lineage>
        <taxon>Bacteria</taxon>
        <taxon>Bacillati</taxon>
        <taxon>Bacillota</taxon>
        <taxon>Bacilli</taxon>
        <taxon>Bacillales</taxon>
        <taxon>Anoxybacillaceae</taxon>
        <taxon>Anoxybacillus</taxon>
    </lineage>
</organism>
<protein>
    <submittedName>
        <fullName evidence="2">Uncharacterized protein</fullName>
    </submittedName>
</protein>
<dbReference type="Proteomes" id="UP001231362">
    <property type="component" value="Unassembled WGS sequence"/>
</dbReference>
<evidence type="ECO:0000313" key="3">
    <source>
        <dbReference type="Proteomes" id="UP001231362"/>
    </source>
</evidence>
<accession>A0ABT9V877</accession>